<evidence type="ECO:0000256" key="3">
    <source>
        <dbReference type="ARBA" id="ARBA00022777"/>
    </source>
</evidence>
<dbReference type="InterPro" id="IPR047499">
    <property type="entry name" value="DD_AK7"/>
</dbReference>
<dbReference type="Proteomes" id="UP001168972">
    <property type="component" value="Unassembled WGS sequence"/>
</dbReference>
<name>A0AA39L3H8_MICHY</name>
<dbReference type="PANTHER" id="PTHR23359">
    <property type="entry name" value="NUCLEOTIDE KINASE"/>
    <property type="match status" value="1"/>
</dbReference>
<dbReference type="AlphaFoldDB" id="A0AA39L3H8"/>
<evidence type="ECO:0000313" key="5">
    <source>
        <dbReference type="Proteomes" id="UP001168972"/>
    </source>
</evidence>
<dbReference type="Pfam" id="PF05186">
    <property type="entry name" value="Dpy-30"/>
    <property type="match status" value="1"/>
</dbReference>
<dbReference type="SUPFAM" id="SSF52540">
    <property type="entry name" value="P-loop containing nucleoside triphosphate hydrolases"/>
    <property type="match status" value="1"/>
</dbReference>
<gene>
    <name evidence="4" type="ORF">PV327_001574</name>
</gene>
<dbReference type="InterPro" id="IPR027417">
    <property type="entry name" value="P-loop_NTPase"/>
</dbReference>
<organism evidence="4 5">
    <name type="scientific">Microctonus hyperodae</name>
    <name type="common">Parasitoid wasp</name>
    <dbReference type="NCBI Taxonomy" id="165561"/>
    <lineage>
        <taxon>Eukaryota</taxon>
        <taxon>Metazoa</taxon>
        <taxon>Ecdysozoa</taxon>
        <taxon>Arthropoda</taxon>
        <taxon>Hexapoda</taxon>
        <taxon>Insecta</taxon>
        <taxon>Pterygota</taxon>
        <taxon>Neoptera</taxon>
        <taxon>Endopterygota</taxon>
        <taxon>Hymenoptera</taxon>
        <taxon>Apocrita</taxon>
        <taxon>Ichneumonoidea</taxon>
        <taxon>Braconidae</taxon>
        <taxon>Euphorinae</taxon>
        <taxon>Microctonus</taxon>
    </lineage>
</organism>
<keyword evidence="2" id="KW-0547">Nucleotide-binding</keyword>
<keyword evidence="3" id="KW-0418">Kinase</keyword>
<dbReference type="GO" id="GO:0005524">
    <property type="term" value="F:ATP binding"/>
    <property type="evidence" value="ECO:0007669"/>
    <property type="project" value="InterPro"/>
</dbReference>
<evidence type="ECO:0008006" key="6">
    <source>
        <dbReference type="Google" id="ProtNLM"/>
    </source>
</evidence>
<dbReference type="InterPro" id="IPR007858">
    <property type="entry name" value="Dpy-30_motif"/>
</dbReference>
<evidence type="ECO:0000313" key="4">
    <source>
        <dbReference type="EMBL" id="KAK0183537.1"/>
    </source>
</evidence>
<dbReference type="Pfam" id="PF00406">
    <property type="entry name" value="ADK"/>
    <property type="match status" value="1"/>
</dbReference>
<comment type="caution">
    <text evidence="4">The sequence shown here is derived from an EMBL/GenBank/DDBJ whole genome shotgun (WGS) entry which is preliminary data.</text>
</comment>
<reference evidence="4" key="2">
    <citation type="submission" date="2023-03" db="EMBL/GenBank/DDBJ databases">
        <authorList>
            <person name="Inwood S.N."/>
            <person name="Skelly J.G."/>
            <person name="Guhlin J."/>
            <person name="Harrop T.W.R."/>
            <person name="Goldson S.G."/>
            <person name="Dearden P.K."/>
        </authorList>
    </citation>
    <scope>NUCLEOTIDE SEQUENCE</scope>
    <source>
        <strain evidence="4">Lincoln</strain>
        <tissue evidence="4">Whole body</tissue>
    </source>
</reference>
<dbReference type="Gene3D" id="1.20.890.10">
    <property type="entry name" value="cAMP-dependent protein kinase regulatory subunit, dimerization-anchoring domain"/>
    <property type="match status" value="1"/>
</dbReference>
<evidence type="ECO:0000256" key="1">
    <source>
        <dbReference type="ARBA" id="ARBA00022679"/>
    </source>
</evidence>
<proteinExistence type="predicted"/>
<dbReference type="CDD" id="cd22967">
    <property type="entry name" value="DD_AK7"/>
    <property type="match status" value="1"/>
</dbReference>
<reference evidence="4" key="1">
    <citation type="journal article" date="2023" name="bioRxiv">
        <title>Scaffold-level genome assemblies of two parasitoid biocontrol wasps reveal the parthenogenesis mechanism and an associated novel virus.</title>
        <authorList>
            <person name="Inwood S."/>
            <person name="Skelly J."/>
            <person name="Guhlin J."/>
            <person name="Harrop T."/>
            <person name="Goldson S."/>
            <person name="Dearden P."/>
        </authorList>
    </citation>
    <scope>NUCLEOTIDE SEQUENCE</scope>
    <source>
        <strain evidence="4">Lincoln</strain>
        <tissue evidence="4">Whole body</tissue>
    </source>
</reference>
<sequence>MKVKFYSNIINSFNIQHVLLLLQRLLNKRLTSKECQNHGFIIDGYPKTLAQAQRLFDSLTKKNNNEQINIMPELVIILEANDEYLFERVIHLPEHEIQRTNHNLEPMLRRLREYRRRFNEENKNNLLEFFIANKIQLFIISIENCLGIDSLFFQCLEVIGKPRSLRPINLEINTTNLTTTDDKINTHVPSVGSEIKREEKFFQKQQEHNKMMIDWVNNLEKIFHEEEINLQQLSEPLRLYLVNYVFSTLTQGLVEVEKLRPDDPVDFLVSVVFNLIY</sequence>
<evidence type="ECO:0000256" key="2">
    <source>
        <dbReference type="ARBA" id="ARBA00022741"/>
    </source>
</evidence>
<dbReference type="EMBL" id="JAQQBR010000001">
    <property type="protein sequence ID" value="KAK0183537.1"/>
    <property type="molecule type" value="Genomic_DNA"/>
</dbReference>
<protein>
    <recommendedName>
        <fullName evidence="6">Adenylate kinase</fullName>
    </recommendedName>
</protein>
<accession>A0AA39L3H8</accession>
<keyword evidence="5" id="KW-1185">Reference proteome</keyword>
<dbReference type="GO" id="GO:0019205">
    <property type="term" value="F:nucleobase-containing compound kinase activity"/>
    <property type="evidence" value="ECO:0007669"/>
    <property type="project" value="InterPro"/>
</dbReference>
<keyword evidence="1" id="KW-0808">Transferase</keyword>
<dbReference type="Gene3D" id="3.40.50.300">
    <property type="entry name" value="P-loop containing nucleotide triphosphate hydrolases"/>
    <property type="match status" value="1"/>
</dbReference>
<dbReference type="InterPro" id="IPR000850">
    <property type="entry name" value="Adenylat/UMP-CMP_kin"/>
</dbReference>
<dbReference type="GO" id="GO:0006139">
    <property type="term" value="P:nucleobase-containing compound metabolic process"/>
    <property type="evidence" value="ECO:0007669"/>
    <property type="project" value="InterPro"/>
</dbReference>